<dbReference type="NCBIfam" id="TIGR01746">
    <property type="entry name" value="Thioester-redct"/>
    <property type="match status" value="1"/>
</dbReference>
<keyword evidence="5" id="KW-1185">Reference proteome</keyword>
<dbReference type="InterPro" id="IPR020806">
    <property type="entry name" value="PKS_PP-bd"/>
</dbReference>
<gene>
    <name evidence="4" type="ORF">KSS90_24700</name>
</gene>
<dbReference type="InterPro" id="IPR010080">
    <property type="entry name" value="Thioester_reductase-like_dom"/>
</dbReference>
<name>A0ABX8NKD7_9PSED</name>
<proteinExistence type="predicted"/>
<evidence type="ECO:0000313" key="4">
    <source>
        <dbReference type="EMBL" id="QXH56480.1"/>
    </source>
</evidence>
<dbReference type="Pfam" id="PF07993">
    <property type="entry name" value="NAD_binding_4"/>
    <property type="match status" value="1"/>
</dbReference>
<sequence>MRRLDILLVGSSPPLEKFARLLDEHGHGSARADSTQTLRRYLSTQPDLVVEDGSLVLSSSDWQLLGHTPLLRLRLGASFSETLPQLEALCWCGSASAQRLIHRVAIPTPRSGNGQQLREDALQALCEQLALQVTRFARNPLHLQETPAVSPADQEREHGLDWLETLAYQHPFNRTLRTDLLESAESSLIANLEQSLRLHAGCHAVSHNGQRCTYQQLHAHAAVIQQALLPLLPKAGEQPPVVAVCMGKSPKLYASLLAVLGCAAIYLPLDPATPAERRQLILADAGACVVLHDGLAPVDIPNVDVRSLPSAQGLPLPSLALREVGAEQACVAIYTSGTTGQPKGVLLSQRNLAHFTAWYREHVGLDGHSRVLQFSTIGFDASLLDILPTFVCGAELVLPSEDQRRDPQLLVQLIHSEEISHAFLPPALLSILPRDTHLGLRHLVTGGDVCEPEVIARLAGQCRMHNIYGPTETTVLATTRVFGAGDNNRNLGQPLANTQVLILDHDLQPVREQIPGELYITGPGVGLGYLNNPELTAERFVELSLPAGRTLRAYRTGDIGKWTEQGIELCGRRDNQVKIRGFRVEPEEIEHCLRDSQLFAQVAVVIDTQRRVLAFLTHPERVDAERLLREHAERHLPDYMRPVFYQVLEQMPYTANGKVDRRALSSHPLALPTSQRVEPRTATEERLRHLWSALLELPQADISVDDSFFNLGGHSILLSRLLLEVREHFGQEVAINRFIEQPTLQRLGALLDGDHQALQTSLARLEHDANRALDLQVQPMERLGDMHKVIVTGANSFLGVHLVESLLEWGASEVACLVRSAGGLSADERFSQALQDNHITLDLSRVRVFQADLRKPLLGLAQADYDYLDSNFGALLHNAAQVNHVLDYEVLAADNIEPLFECLKLCEGRRKKIFNFVSTLSACSAVDGDGRVLESDPTDSPPIYIRNGYNLSKWVGERILSRARKQGVWVNLFRPGNITFDSRTGACQPQRNRLMLMLKGSLQLGQVPGLEIDFDLMPVDFLSRFIAFHASRYQAGQCVFNLHNPEPLRWRDYMASFHAQGHAFELVSIEQWQRQLARVDRDNALYDVLGFYLDGFEEDIGDISGIVHDNARAGVQRMGAHYPSKDPALLSRGCRYLADIGFI</sequence>
<protein>
    <submittedName>
        <fullName evidence="4">Amino acid adenylation domain-containing protein</fullName>
    </submittedName>
</protein>
<dbReference type="InterPro" id="IPR010071">
    <property type="entry name" value="AA_adenyl_dom"/>
</dbReference>
<dbReference type="NCBIfam" id="TIGR01733">
    <property type="entry name" value="AA-adenyl-dom"/>
    <property type="match status" value="1"/>
</dbReference>
<dbReference type="InterPro" id="IPR009081">
    <property type="entry name" value="PP-bd_ACP"/>
</dbReference>
<dbReference type="Pfam" id="PF00550">
    <property type="entry name" value="PP-binding"/>
    <property type="match status" value="1"/>
</dbReference>
<accession>A0ABX8NKD7</accession>
<dbReference type="Pfam" id="PF00501">
    <property type="entry name" value="AMP-binding"/>
    <property type="match status" value="1"/>
</dbReference>
<dbReference type="EMBL" id="CP077077">
    <property type="protein sequence ID" value="QXH56480.1"/>
    <property type="molecule type" value="Genomic_DNA"/>
</dbReference>
<dbReference type="Pfam" id="PF13193">
    <property type="entry name" value="AMP-binding_C"/>
    <property type="match status" value="1"/>
</dbReference>
<dbReference type="InterPro" id="IPR025110">
    <property type="entry name" value="AMP-bd_C"/>
</dbReference>
<dbReference type="RefSeq" id="WP_217867646.1">
    <property type="nucleotide sequence ID" value="NZ_CP077077.1"/>
</dbReference>
<dbReference type="PANTHER" id="PTHR44845">
    <property type="entry name" value="CARRIER DOMAIN-CONTAINING PROTEIN"/>
    <property type="match status" value="1"/>
</dbReference>
<keyword evidence="1" id="KW-0596">Phosphopantetheine</keyword>
<dbReference type="PROSITE" id="PS50075">
    <property type="entry name" value="CARRIER"/>
    <property type="match status" value="1"/>
</dbReference>
<dbReference type="Proteomes" id="UP000824010">
    <property type="component" value="Chromosome"/>
</dbReference>
<dbReference type="SMART" id="SM00823">
    <property type="entry name" value="PKS_PP"/>
    <property type="match status" value="1"/>
</dbReference>
<evidence type="ECO:0000256" key="1">
    <source>
        <dbReference type="ARBA" id="ARBA00022450"/>
    </source>
</evidence>
<dbReference type="PANTHER" id="PTHR44845:SF6">
    <property type="entry name" value="BETA-ALANINE-ACTIVATING ENZYME"/>
    <property type="match status" value="1"/>
</dbReference>
<feature type="domain" description="Carrier" evidence="3">
    <location>
        <begin position="678"/>
        <end position="755"/>
    </location>
</feature>
<dbReference type="InterPro" id="IPR013120">
    <property type="entry name" value="FAR_NAD-bd"/>
</dbReference>
<reference evidence="4 5" key="1">
    <citation type="journal article" date="2021" name="Microorganisms">
        <title>The Ever-Expanding Pseudomonas Genus: Description of 43 New Species and Partition of the Pseudomonas putida Group.</title>
        <authorList>
            <person name="Girard L."/>
            <person name="Lood C."/>
            <person name="Hofte M."/>
            <person name="Vandamme P."/>
            <person name="Rokni-Zadeh H."/>
            <person name="van Noort V."/>
            <person name="Lavigne R."/>
            <person name="De Mot R."/>
        </authorList>
    </citation>
    <scope>NUCLEOTIDE SEQUENCE [LARGE SCALE GENOMIC DNA]</scope>
    <source>
        <strain evidence="4 5">COW77</strain>
    </source>
</reference>
<keyword evidence="2" id="KW-0597">Phosphoprotein</keyword>
<dbReference type="CDD" id="cd05235">
    <property type="entry name" value="SDR_e1"/>
    <property type="match status" value="1"/>
</dbReference>
<dbReference type="CDD" id="cd05930">
    <property type="entry name" value="A_NRPS"/>
    <property type="match status" value="1"/>
</dbReference>
<evidence type="ECO:0000259" key="3">
    <source>
        <dbReference type="PROSITE" id="PS50075"/>
    </source>
</evidence>
<organism evidence="4 5">
    <name type="scientific">Pseudomonas maumuensis</name>
    <dbReference type="NCBI Taxonomy" id="2842354"/>
    <lineage>
        <taxon>Bacteria</taxon>
        <taxon>Pseudomonadati</taxon>
        <taxon>Pseudomonadota</taxon>
        <taxon>Gammaproteobacteria</taxon>
        <taxon>Pseudomonadales</taxon>
        <taxon>Pseudomonadaceae</taxon>
        <taxon>Pseudomonas</taxon>
    </lineage>
</organism>
<evidence type="ECO:0000313" key="5">
    <source>
        <dbReference type="Proteomes" id="UP000824010"/>
    </source>
</evidence>
<dbReference type="InterPro" id="IPR000873">
    <property type="entry name" value="AMP-dep_synth/lig_dom"/>
</dbReference>
<evidence type="ECO:0000256" key="2">
    <source>
        <dbReference type="ARBA" id="ARBA00022553"/>
    </source>
</evidence>